<dbReference type="InterPro" id="IPR020904">
    <property type="entry name" value="Sc_DH/Rdtase_CS"/>
</dbReference>
<dbReference type="Proteomes" id="UP000310636">
    <property type="component" value="Unassembled WGS sequence"/>
</dbReference>
<evidence type="ECO:0000259" key="4">
    <source>
        <dbReference type="SMART" id="SM00822"/>
    </source>
</evidence>
<evidence type="ECO:0000256" key="1">
    <source>
        <dbReference type="ARBA" id="ARBA00006484"/>
    </source>
</evidence>
<dbReference type="InterPro" id="IPR002347">
    <property type="entry name" value="SDR_fam"/>
</dbReference>
<dbReference type="EMBL" id="SSOB01000022">
    <property type="protein sequence ID" value="THF76905.1"/>
    <property type="molecule type" value="Genomic_DNA"/>
</dbReference>
<dbReference type="PANTHER" id="PTHR44196">
    <property type="entry name" value="DEHYDROGENASE/REDUCTASE SDR FAMILY MEMBER 7B"/>
    <property type="match status" value="1"/>
</dbReference>
<gene>
    <name evidence="5" type="ORF">E6C55_17745</name>
</gene>
<evidence type="ECO:0000313" key="5">
    <source>
        <dbReference type="EMBL" id="THF76905.1"/>
    </source>
</evidence>
<sequence length="260" mass="27603">MKSSIAGKVVVLTGASSGVGEATARVLAEKGAVVVLAARSLEKLNRVAASLPGKHDVAALDVTDEQSTEAAIRGVYRTHGRIDVLVNNAGFGEFVAFDNAKLAQFREMMDVNYLGAVRCCLAAFPYMKEAGSGHIVNVVSIAGKLATAKSTAYAASKHALLGFTNALRQDCKGTGIRVSAVNPGPIDTPFFDRADPEGTYVRNLGSFMLKPEQVARAIAKVIERGTQEKDMPFISGFGAKLFQLFPKLTDKLLSGILNKK</sequence>
<dbReference type="PRINTS" id="PR00080">
    <property type="entry name" value="SDRFAMILY"/>
</dbReference>
<evidence type="ECO:0000313" key="6">
    <source>
        <dbReference type="Proteomes" id="UP000310636"/>
    </source>
</evidence>
<dbReference type="InterPro" id="IPR057326">
    <property type="entry name" value="KR_dom"/>
</dbReference>
<dbReference type="RefSeq" id="WP_136371152.1">
    <property type="nucleotide sequence ID" value="NZ_SSOB01000022.1"/>
</dbReference>
<dbReference type="PRINTS" id="PR00081">
    <property type="entry name" value="GDHRDH"/>
</dbReference>
<proteinExistence type="inferred from homology"/>
<comment type="caution">
    <text evidence="5">The sequence shown here is derived from an EMBL/GenBank/DDBJ whole genome shotgun (WGS) entry which is preliminary data.</text>
</comment>
<reference evidence="5 6" key="1">
    <citation type="submission" date="2019-04" db="EMBL/GenBank/DDBJ databases">
        <title>Cohnella sp. nov. isolated from preserved vegetables.</title>
        <authorList>
            <person name="Lin S.-Y."/>
            <person name="Hung M.-H."/>
            <person name="Young C.-C."/>
        </authorList>
    </citation>
    <scope>NUCLEOTIDE SEQUENCE [LARGE SCALE GENOMIC DNA]</scope>
    <source>
        <strain evidence="5 6">CC-MHH1044</strain>
    </source>
</reference>
<dbReference type="PANTHER" id="PTHR44196:SF1">
    <property type="entry name" value="DEHYDROGENASE_REDUCTASE SDR FAMILY MEMBER 7B"/>
    <property type="match status" value="1"/>
</dbReference>
<evidence type="ECO:0000256" key="3">
    <source>
        <dbReference type="RuleBase" id="RU000363"/>
    </source>
</evidence>
<dbReference type="GO" id="GO:0016491">
    <property type="term" value="F:oxidoreductase activity"/>
    <property type="evidence" value="ECO:0007669"/>
    <property type="project" value="UniProtKB-KW"/>
</dbReference>
<organism evidence="5 6">
    <name type="scientific">Cohnella fermenti</name>
    <dbReference type="NCBI Taxonomy" id="2565925"/>
    <lineage>
        <taxon>Bacteria</taxon>
        <taxon>Bacillati</taxon>
        <taxon>Bacillota</taxon>
        <taxon>Bacilli</taxon>
        <taxon>Bacillales</taxon>
        <taxon>Paenibacillaceae</taxon>
        <taxon>Cohnella</taxon>
    </lineage>
</organism>
<dbReference type="OrthoDB" id="9793345at2"/>
<dbReference type="Gene3D" id="3.40.50.720">
    <property type="entry name" value="NAD(P)-binding Rossmann-like Domain"/>
    <property type="match status" value="1"/>
</dbReference>
<dbReference type="SMART" id="SM00822">
    <property type="entry name" value="PKS_KR"/>
    <property type="match status" value="1"/>
</dbReference>
<protein>
    <submittedName>
        <fullName evidence="5">SDR family oxidoreductase</fullName>
    </submittedName>
</protein>
<dbReference type="GO" id="GO:0016020">
    <property type="term" value="C:membrane"/>
    <property type="evidence" value="ECO:0007669"/>
    <property type="project" value="TreeGrafter"/>
</dbReference>
<dbReference type="AlphaFoldDB" id="A0A4S4BPS8"/>
<dbReference type="InterPro" id="IPR036291">
    <property type="entry name" value="NAD(P)-bd_dom_sf"/>
</dbReference>
<keyword evidence="6" id="KW-1185">Reference proteome</keyword>
<dbReference type="SUPFAM" id="SSF51735">
    <property type="entry name" value="NAD(P)-binding Rossmann-fold domains"/>
    <property type="match status" value="1"/>
</dbReference>
<dbReference type="Pfam" id="PF00106">
    <property type="entry name" value="adh_short"/>
    <property type="match status" value="1"/>
</dbReference>
<evidence type="ECO:0000256" key="2">
    <source>
        <dbReference type="ARBA" id="ARBA00023002"/>
    </source>
</evidence>
<dbReference type="PROSITE" id="PS00061">
    <property type="entry name" value="ADH_SHORT"/>
    <property type="match status" value="1"/>
</dbReference>
<dbReference type="GO" id="GO:0008206">
    <property type="term" value="P:bile acid metabolic process"/>
    <property type="evidence" value="ECO:0007669"/>
    <property type="project" value="UniProtKB-ARBA"/>
</dbReference>
<name>A0A4S4BPS8_9BACL</name>
<accession>A0A4S4BPS8</accession>
<comment type="similarity">
    <text evidence="1 3">Belongs to the short-chain dehydrogenases/reductases (SDR) family.</text>
</comment>
<keyword evidence="2" id="KW-0560">Oxidoreductase</keyword>
<feature type="domain" description="Ketoreductase" evidence="4">
    <location>
        <begin position="8"/>
        <end position="189"/>
    </location>
</feature>
<dbReference type="FunFam" id="3.40.50.720:FF:000084">
    <property type="entry name" value="Short-chain dehydrogenase reductase"/>
    <property type="match status" value="1"/>
</dbReference>